<dbReference type="AlphaFoldDB" id="A0A0D2I3J1"/>
<keyword evidence="9" id="KW-1185">Reference proteome</keyword>
<feature type="transmembrane region" description="Helical" evidence="6">
    <location>
        <begin position="220"/>
        <end position="242"/>
    </location>
</feature>
<feature type="transmembrane region" description="Helical" evidence="6">
    <location>
        <begin position="249"/>
        <end position="272"/>
    </location>
</feature>
<dbReference type="GO" id="GO:0005886">
    <property type="term" value="C:plasma membrane"/>
    <property type="evidence" value="ECO:0007669"/>
    <property type="project" value="UniProtKB-SubCell"/>
</dbReference>
<reference evidence="8 9" key="1">
    <citation type="journal article" date="2013" name="Proc. Natl. Acad. Sci. U.S.A.">
        <title>Candidate phylum TM6 genome recovered from a hospital sink biofilm provides genomic insights into this uncultivated phylum.</title>
        <authorList>
            <person name="McLean J.S."/>
            <person name="Lombardo M.J."/>
            <person name="Badger J.H."/>
            <person name="Edlund A."/>
            <person name="Novotny M."/>
            <person name="Yee-Greenbaum J."/>
            <person name="Vyahhi N."/>
            <person name="Hall A.P."/>
            <person name="Yang Y."/>
            <person name="Dupont C.L."/>
            <person name="Ziegler M.G."/>
            <person name="Chitsaz H."/>
            <person name="Allen A.E."/>
            <person name="Yooseph S."/>
            <person name="Tesler G."/>
            <person name="Pevzner P.A."/>
            <person name="Friedman R.M."/>
            <person name="Nealson K.H."/>
            <person name="Venter J.C."/>
            <person name="Lasken R.S."/>
        </authorList>
    </citation>
    <scope>NUCLEOTIDE SEQUENCE [LARGE SCALE GENOMIC DNA]</scope>
    <source>
        <strain evidence="8 9">TM6SC1</strain>
    </source>
</reference>
<evidence type="ECO:0000256" key="6">
    <source>
        <dbReference type="SAM" id="Phobius"/>
    </source>
</evidence>
<dbReference type="Proteomes" id="UP000032214">
    <property type="component" value="Unassembled WGS sequence"/>
</dbReference>
<dbReference type="PANTHER" id="PTHR32322:SF18">
    <property type="entry name" value="S-ADENOSYLMETHIONINE_S-ADENOSYLHOMOCYSTEINE TRANSPORTER"/>
    <property type="match status" value="1"/>
</dbReference>
<dbReference type="Pfam" id="PF00892">
    <property type="entry name" value="EamA"/>
    <property type="match status" value="2"/>
</dbReference>
<comment type="caution">
    <text evidence="8">The sequence shown here is derived from an EMBL/GenBank/DDBJ whole genome shotgun (WGS) entry which is preliminary data.</text>
</comment>
<keyword evidence="5 6" id="KW-0472">Membrane</keyword>
<organism evidence="8 9">
    <name type="scientific">candidate division TM6 bacterium JCVI TM6SC1</name>
    <dbReference type="NCBI Taxonomy" id="1306947"/>
    <lineage>
        <taxon>Bacteria</taxon>
        <taxon>Candidatus Babelota</taxon>
        <taxon>Vermiphilus</taxon>
    </lineage>
</organism>
<feature type="transmembrane region" description="Helical" evidence="6">
    <location>
        <begin position="147"/>
        <end position="166"/>
    </location>
</feature>
<feature type="transmembrane region" description="Helical" evidence="6">
    <location>
        <begin position="60"/>
        <end position="85"/>
    </location>
</feature>
<dbReference type="InterPro" id="IPR037185">
    <property type="entry name" value="EmrE-like"/>
</dbReference>
<dbReference type="EMBL" id="ARQD01000001">
    <property type="protein sequence ID" value="KIX85700.1"/>
    <property type="molecule type" value="Genomic_DNA"/>
</dbReference>
<dbReference type="PANTHER" id="PTHR32322">
    <property type="entry name" value="INNER MEMBRANE TRANSPORTER"/>
    <property type="match status" value="1"/>
</dbReference>
<dbReference type="Gene3D" id="1.10.3730.20">
    <property type="match status" value="1"/>
</dbReference>
<feature type="domain" description="EamA" evidence="7">
    <location>
        <begin position="5"/>
        <end position="130"/>
    </location>
</feature>
<dbReference type="InterPro" id="IPR000620">
    <property type="entry name" value="EamA_dom"/>
</dbReference>
<dbReference type="InterPro" id="IPR050638">
    <property type="entry name" value="AA-Vitamin_Transporters"/>
</dbReference>
<keyword evidence="2" id="KW-1003">Cell membrane</keyword>
<keyword evidence="4 6" id="KW-1133">Transmembrane helix</keyword>
<evidence type="ECO:0000313" key="9">
    <source>
        <dbReference type="Proteomes" id="UP000032214"/>
    </source>
</evidence>
<feature type="domain" description="EamA" evidence="7">
    <location>
        <begin position="149"/>
        <end position="295"/>
    </location>
</feature>
<evidence type="ECO:0000256" key="4">
    <source>
        <dbReference type="ARBA" id="ARBA00022989"/>
    </source>
</evidence>
<dbReference type="SUPFAM" id="SSF103481">
    <property type="entry name" value="Multidrug resistance efflux transporter EmrE"/>
    <property type="match status" value="2"/>
</dbReference>
<dbReference type="eggNOG" id="COG0697">
    <property type="taxonomic scope" value="Bacteria"/>
</dbReference>
<evidence type="ECO:0000256" key="3">
    <source>
        <dbReference type="ARBA" id="ARBA00022692"/>
    </source>
</evidence>
<feature type="transmembrane region" description="Helical" evidence="6">
    <location>
        <begin position="91"/>
        <end position="109"/>
    </location>
</feature>
<feature type="transmembrane region" description="Helical" evidence="6">
    <location>
        <begin position="118"/>
        <end position="135"/>
    </location>
</feature>
<evidence type="ECO:0000256" key="2">
    <source>
        <dbReference type="ARBA" id="ARBA00022475"/>
    </source>
</evidence>
<evidence type="ECO:0000313" key="8">
    <source>
        <dbReference type="EMBL" id="KIX85700.1"/>
    </source>
</evidence>
<proteinExistence type="predicted"/>
<sequence length="307" mass="34829">MLLPFIISAVTAVTYTLNKLLMMYTIPAFIVASRMLIAGSLFLGYHWYKGRSFKVRQTDQFLFIQVGFLSFCVSFLAEIWALQYLSTAKVALLYNLAPFAAAAFSYVFFDEKMTIKKFIGLSIGFLGFIPILIASDINVFDQAPFKLPDLVMALAAICYTYGWIALRKLTKRRLYTVGFINGISMIIGGVCSFIVSYAWYTFAHTTNHTLSAFFPVSDATSFFALLIPLIAAGNLFSFYWYVRFLQRYTATFVTCVDLTGPIFSAFFGWLFLGEKVNVIFFLSCAAVLGGIYMFYQEELRQGYFEHE</sequence>
<comment type="subcellular location">
    <subcellularLocation>
        <location evidence="1">Cell membrane</location>
        <topology evidence="1">Multi-pass membrane protein</topology>
    </subcellularLocation>
</comment>
<evidence type="ECO:0000259" key="7">
    <source>
        <dbReference type="Pfam" id="PF00892"/>
    </source>
</evidence>
<feature type="transmembrane region" description="Helical" evidence="6">
    <location>
        <begin position="178"/>
        <end position="200"/>
    </location>
</feature>
<evidence type="ECO:0000256" key="5">
    <source>
        <dbReference type="ARBA" id="ARBA00023136"/>
    </source>
</evidence>
<keyword evidence="3 6" id="KW-0812">Transmembrane</keyword>
<feature type="transmembrane region" description="Helical" evidence="6">
    <location>
        <begin position="278"/>
        <end position="295"/>
    </location>
</feature>
<protein>
    <recommendedName>
        <fullName evidence="7">EamA domain-containing protein</fullName>
    </recommendedName>
</protein>
<dbReference type="STRING" id="1306947.J120_02105"/>
<name>A0A0D2I3J1_9BACT</name>
<accession>A0A0D2I3J1</accession>
<feature type="transmembrane region" description="Helical" evidence="6">
    <location>
        <begin position="22"/>
        <end position="48"/>
    </location>
</feature>
<gene>
    <name evidence="8" type="ORF">J120_02105</name>
</gene>
<evidence type="ECO:0000256" key="1">
    <source>
        <dbReference type="ARBA" id="ARBA00004651"/>
    </source>
</evidence>